<gene>
    <name evidence="1" type="ORF">ENP34_07770</name>
</gene>
<dbReference type="EMBL" id="DSIY01000188">
    <property type="protein sequence ID" value="HEG91324.1"/>
    <property type="molecule type" value="Genomic_DNA"/>
</dbReference>
<accession>A0A831TFT5</accession>
<comment type="caution">
    <text evidence="1">The sequence shown here is derived from an EMBL/GenBank/DDBJ whole genome shotgun (WGS) entry which is preliminary data.</text>
</comment>
<dbReference type="AlphaFoldDB" id="A0A831TFT5"/>
<reference evidence="1" key="1">
    <citation type="journal article" date="2020" name="mSystems">
        <title>Genome- and Community-Level Interaction Insights into Carbon Utilization and Element Cycling Functions of Hydrothermarchaeota in Hydrothermal Sediment.</title>
        <authorList>
            <person name="Zhou Z."/>
            <person name="Liu Y."/>
            <person name="Xu W."/>
            <person name="Pan J."/>
            <person name="Luo Z.H."/>
            <person name="Li M."/>
        </authorList>
    </citation>
    <scope>NUCLEOTIDE SEQUENCE [LARGE SCALE GENOMIC DNA]</scope>
    <source>
        <strain evidence="1">SpSt-210</strain>
    </source>
</reference>
<evidence type="ECO:0000313" key="1">
    <source>
        <dbReference type="EMBL" id="HEG91324.1"/>
    </source>
</evidence>
<proteinExistence type="predicted"/>
<sequence>MLERVTIGRLGAIRAVCVRLRSERCRYVLHRDLAQRPDHLENQGLELAEHAVQPPAVES</sequence>
<protein>
    <submittedName>
        <fullName evidence="1">Uncharacterized protein</fullName>
    </submittedName>
</protein>
<name>A0A831TFT5_9BACT</name>
<organism evidence="1">
    <name type="scientific">Thermorudis peleae</name>
    <dbReference type="NCBI Taxonomy" id="1382356"/>
    <lineage>
        <taxon>Bacteria</taxon>
        <taxon>Pseudomonadati</taxon>
        <taxon>Thermomicrobiota</taxon>
        <taxon>Thermomicrobia</taxon>
        <taxon>Thermomicrobia incertae sedis</taxon>
        <taxon>Thermorudis</taxon>
    </lineage>
</organism>